<evidence type="ECO:0000256" key="5">
    <source>
        <dbReference type="ARBA" id="ARBA00023163"/>
    </source>
</evidence>
<dbReference type="Pfam" id="PF00072">
    <property type="entry name" value="Response_reg"/>
    <property type="match status" value="1"/>
</dbReference>
<evidence type="ECO:0000256" key="7">
    <source>
        <dbReference type="PROSITE-ProRule" id="PRU01091"/>
    </source>
</evidence>
<keyword evidence="3" id="KW-0805">Transcription regulation</keyword>
<dbReference type="Gene3D" id="3.40.50.2300">
    <property type="match status" value="1"/>
</dbReference>
<reference evidence="10 11" key="1">
    <citation type="submission" date="2019-07" db="EMBL/GenBank/DDBJ databases">
        <title>Genome sequencing for Ferrovibrio sp. K5.</title>
        <authorList>
            <person name="Park S.-J."/>
        </authorList>
    </citation>
    <scope>NUCLEOTIDE SEQUENCE [LARGE SCALE GENOMIC DNA]</scope>
    <source>
        <strain evidence="10 11">K5</strain>
    </source>
</reference>
<evidence type="ECO:0000259" key="8">
    <source>
        <dbReference type="PROSITE" id="PS50110"/>
    </source>
</evidence>
<evidence type="ECO:0000313" key="11">
    <source>
        <dbReference type="Proteomes" id="UP000317496"/>
    </source>
</evidence>
<sequence>MNRILVVEDEPSLRSDLVEYLAMRGFAVEGVGTARELRAAFDSAPPAIVILDIGLPDGSGFDLANEIRAKSDCGIIILTALGEADDRIRGFESGADIYLVKHSSLREIEATVQSLMRRLQDPQSRAVDRQPDQWLLNRSTWNLVAPNRSEIKLTATELAFINALLEKAGQPCSREELAQLLARPQTSWDNRHLDAVVNRLRRKIKDYAQIEAPIKMIYGRGYAFSAPARIEA</sequence>
<dbReference type="PANTHER" id="PTHR48111">
    <property type="entry name" value="REGULATOR OF RPOS"/>
    <property type="match status" value="1"/>
</dbReference>
<keyword evidence="2" id="KW-0902">Two-component regulatory system</keyword>
<dbReference type="GO" id="GO:0000156">
    <property type="term" value="F:phosphorelay response regulator activity"/>
    <property type="evidence" value="ECO:0007669"/>
    <property type="project" value="TreeGrafter"/>
</dbReference>
<evidence type="ECO:0000313" key="10">
    <source>
        <dbReference type="EMBL" id="QDO99276.1"/>
    </source>
</evidence>
<dbReference type="CDD" id="cd17574">
    <property type="entry name" value="REC_OmpR"/>
    <property type="match status" value="1"/>
</dbReference>
<dbReference type="AlphaFoldDB" id="A0A516H678"/>
<feature type="DNA-binding region" description="OmpR/PhoB-type" evidence="7">
    <location>
        <begin position="124"/>
        <end position="226"/>
    </location>
</feature>
<dbReference type="PANTHER" id="PTHR48111:SF4">
    <property type="entry name" value="DNA-BINDING DUAL TRANSCRIPTIONAL REGULATOR OMPR"/>
    <property type="match status" value="1"/>
</dbReference>
<dbReference type="KEGG" id="fer:FNB15_19230"/>
<protein>
    <submittedName>
        <fullName evidence="10">Response regulator transcription factor</fullName>
    </submittedName>
</protein>
<dbReference type="GO" id="GO:0000976">
    <property type="term" value="F:transcription cis-regulatory region binding"/>
    <property type="evidence" value="ECO:0007669"/>
    <property type="project" value="TreeGrafter"/>
</dbReference>
<feature type="domain" description="OmpR/PhoB-type" evidence="9">
    <location>
        <begin position="124"/>
        <end position="226"/>
    </location>
</feature>
<keyword evidence="4 7" id="KW-0238">DNA-binding</keyword>
<evidence type="ECO:0000256" key="4">
    <source>
        <dbReference type="ARBA" id="ARBA00023125"/>
    </source>
</evidence>
<dbReference type="PROSITE" id="PS50110">
    <property type="entry name" value="RESPONSE_REGULATORY"/>
    <property type="match status" value="1"/>
</dbReference>
<evidence type="ECO:0000256" key="1">
    <source>
        <dbReference type="ARBA" id="ARBA00022553"/>
    </source>
</evidence>
<evidence type="ECO:0000256" key="2">
    <source>
        <dbReference type="ARBA" id="ARBA00023012"/>
    </source>
</evidence>
<organism evidence="10 11">
    <name type="scientific">Ferrovibrio terrae</name>
    <dbReference type="NCBI Taxonomy" id="2594003"/>
    <lineage>
        <taxon>Bacteria</taxon>
        <taxon>Pseudomonadati</taxon>
        <taxon>Pseudomonadota</taxon>
        <taxon>Alphaproteobacteria</taxon>
        <taxon>Rhodospirillales</taxon>
        <taxon>Rhodospirillaceae</taxon>
        <taxon>Ferrovibrio</taxon>
    </lineage>
</organism>
<dbReference type="Gene3D" id="1.10.10.10">
    <property type="entry name" value="Winged helix-like DNA-binding domain superfamily/Winged helix DNA-binding domain"/>
    <property type="match status" value="1"/>
</dbReference>
<feature type="modified residue" description="4-aspartylphosphate" evidence="6">
    <location>
        <position position="52"/>
    </location>
</feature>
<dbReference type="GO" id="GO:0006355">
    <property type="term" value="P:regulation of DNA-templated transcription"/>
    <property type="evidence" value="ECO:0007669"/>
    <property type="project" value="InterPro"/>
</dbReference>
<dbReference type="InterPro" id="IPR001867">
    <property type="entry name" value="OmpR/PhoB-type_DNA-bd"/>
</dbReference>
<keyword evidence="5" id="KW-0804">Transcription</keyword>
<evidence type="ECO:0000259" key="9">
    <source>
        <dbReference type="PROSITE" id="PS51755"/>
    </source>
</evidence>
<proteinExistence type="predicted"/>
<dbReference type="InterPro" id="IPR001789">
    <property type="entry name" value="Sig_transdc_resp-reg_receiver"/>
</dbReference>
<dbReference type="Pfam" id="PF00486">
    <property type="entry name" value="Trans_reg_C"/>
    <property type="match status" value="1"/>
</dbReference>
<dbReference type="PROSITE" id="PS51755">
    <property type="entry name" value="OMPR_PHOB"/>
    <property type="match status" value="1"/>
</dbReference>
<dbReference type="EMBL" id="CP041636">
    <property type="protein sequence ID" value="QDO99276.1"/>
    <property type="molecule type" value="Genomic_DNA"/>
</dbReference>
<dbReference type="InterPro" id="IPR011006">
    <property type="entry name" value="CheY-like_superfamily"/>
</dbReference>
<evidence type="ECO:0000256" key="6">
    <source>
        <dbReference type="PROSITE-ProRule" id="PRU00169"/>
    </source>
</evidence>
<dbReference type="GO" id="GO:0005829">
    <property type="term" value="C:cytosol"/>
    <property type="evidence" value="ECO:0007669"/>
    <property type="project" value="TreeGrafter"/>
</dbReference>
<dbReference type="InterPro" id="IPR036388">
    <property type="entry name" value="WH-like_DNA-bd_sf"/>
</dbReference>
<dbReference type="OrthoDB" id="9784252at2"/>
<dbReference type="SUPFAM" id="SSF52172">
    <property type="entry name" value="CheY-like"/>
    <property type="match status" value="1"/>
</dbReference>
<gene>
    <name evidence="10" type="ORF">FNB15_19230</name>
</gene>
<keyword evidence="11" id="KW-1185">Reference proteome</keyword>
<keyword evidence="1 6" id="KW-0597">Phosphoprotein</keyword>
<evidence type="ECO:0000256" key="3">
    <source>
        <dbReference type="ARBA" id="ARBA00023015"/>
    </source>
</evidence>
<dbReference type="SUPFAM" id="SSF46894">
    <property type="entry name" value="C-terminal effector domain of the bipartite response regulators"/>
    <property type="match status" value="1"/>
</dbReference>
<dbReference type="InterPro" id="IPR016032">
    <property type="entry name" value="Sig_transdc_resp-reg_C-effctor"/>
</dbReference>
<dbReference type="Proteomes" id="UP000317496">
    <property type="component" value="Chromosome"/>
</dbReference>
<dbReference type="GO" id="GO:0032993">
    <property type="term" value="C:protein-DNA complex"/>
    <property type="evidence" value="ECO:0007669"/>
    <property type="project" value="TreeGrafter"/>
</dbReference>
<name>A0A516H678_9PROT</name>
<dbReference type="SMART" id="SM00448">
    <property type="entry name" value="REC"/>
    <property type="match status" value="1"/>
</dbReference>
<feature type="domain" description="Response regulatory" evidence="8">
    <location>
        <begin position="3"/>
        <end position="116"/>
    </location>
</feature>
<dbReference type="InterPro" id="IPR039420">
    <property type="entry name" value="WalR-like"/>
</dbReference>
<dbReference type="SMART" id="SM00862">
    <property type="entry name" value="Trans_reg_C"/>
    <property type="match status" value="1"/>
</dbReference>
<accession>A0A516H678</accession>
<dbReference type="CDD" id="cd00383">
    <property type="entry name" value="trans_reg_C"/>
    <property type="match status" value="1"/>
</dbReference>
<dbReference type="RefSeq" id="WP_144258272.1">
    <property type="nucleotide sequence ID" value="NZ_CP041636.1"/>
</dbReference>